<dbReference type="EMBL" id="JALNTZ010000008">
    <property type="protein sequence ID" value="KAJ3643238.1"/>
    <property type="molecule type" value="Genomic_DNA"/>
</dbReference>
<protein>
    <submittedName>
        <fullName evidence="2">Uncharacterized protein</fullName>
    </submittedName>
</protein>
<comment type="caution">
    <text evidence="2">The sequence shown here is derived from an EMBL/GenBank/DDBJ whole genome shotgun (WGS) entry which is preliminary data.</text>
</comment>
<gene>
    <name evidence="2" type="ORF">Zmor_025962</name>
</gene>
<feature type="compositionally biased region" description="Basic and acidic residues" evidence="1">
    <location>
        <begin position="94"/>
        <end position="108"/>
    </location>
</feature>
<keyword evidence="3" id="KW-1185">Reference proteome</keyword>
<reference evidence="2" key="1">
    <citation type="journal article" date="2023" name="G3 (Bethesda)">
        <title>Whole genome assemblies of Zophobas morio and Tenebrio molitor.</title>
        <authorList>
            <person name="Kaur S."/>
            <person name="Stinson S.A."/>
            <person name="diCenzo G.C."/>
        </authorList>
    </citation>
    <scope>NUCLEOTIDE SEQUENCE</scope>
    <source>
        <strain evidence="2">QUZm001</strain>
    </source>
</reference>
<dbReference type="Proteomes" id="UP001168821">
    <property type="component" value="Unassembled WGS sequence"/>
</dbReference>
<evidence type="ECO:0000313" key="2">
    <source>
        <dbReference type="EMBL" id="KAJ3643238.1"/>
    </source>
</evidence>
<sequence length="145" mass="16250">MGGSKNRRADDGLVYRGEVNTAREQWGGGGGGGGRQIKKGLFDNRKGERLRGPQCPPGGFESGGGFPWVQKKKKQIQRRQQGRGRGRGAKKGLLRRESEELDNHHDGQTHPNLYQIKFALFPATILSPRSDRRRAGTRRELNLKY</sequence>
<accession>A0AA38M4Q5</accession>
<feature type="compositionally biased region" description="Basic and acidic residues" evidence="1">
    <location>
        <begin position="40"/>
        <end position="51"/>
    </location>
</feature>
<feature type="region of interest" description="Disordered" evidence="1">
    <location>
        <begin position="21"/>
        <end position="110"/>
    </location>
</feature>
<dbReference type="AlphaFoldDB" id="A0AA38M4Q5"/>
<evidence type="ECO:0000256" key="1">
    <source>
        <dbReference type="SAM" id="MobiDB-lite"/>
    </source>
</evidence>
<feature type="compositionally biased region" description="Gly residues" evidence="1">
    <location>
        <begin position="26"/>
        <end position="35"/>
    </location>
</feature>
<evidence type="ECO:0000313" key="3">
    <source>
        <dbReference type="Proteomes" id="UP001168821"/>
    </source>
</evidence>
<proteinExistence type="predicted"/>
<feature type="compositionally biased region" description="Basic residues" evidence="1">
    <location>
        <begin position="70"/>
        <end position="93"/>
    </location>
</feature>
<organism evidence="2 3">
    <name type="scientific">Zophobas morio</name>
    <dbReference type="NCBI Taxonomy" id="2755281"/>
    <lineage>
        <taxon>Eukaryota</taxon>
        <taxon>Metazoa</taxon>
        <taxon>Ecdysozoa</taxon>
        <taxon>Arthropoda</taxon>
        <taxon>Hexapoda</taxon>
        <taxon>Insecta</taxon>
        <taxon>Pterygota</taxon>
        <taxon>Neoptera</taxon>
        <taxon>Endopterygota</taxon>
        <taxon>Coleoptera</taxon>
        <taxon>Polyphaga</taxon>
        <taxon>Cucujiformia</taxon>
        <taxon>Tenebrionidae</taxon>
        <taxon>Zophobas</taxon>
    </lineage>
</organism>
<name>A0AA38M4Q5_9CUCU</name>